<name>A0A7R9IFY0_9NEOP</name>
<feature type="region of interest" description="Disordered" evidence="4">
    <location>
        <begin position="1307"/>
        <end position="1391"/>
    </location>
</feature>
<feature type="compositionally biased region" description="Low complexity" evidence="4">
    <location>
        <begin position="3104"/>
        <end position="3114"/>
    </location>
</feature>
<feature type="compositionally biased region" description="Basic and acidic residues" evidence="4">
    <location>
        <begin position="63"/>
        <end position="92"/>
    </location>
</feature>
<feature type="compositionally biased region" description="Polar residues" evidence="4">
    <location>
        <begin position="2707"/>
        <end position="2716"/>
    </location>
</feature>
<feature type="compositionally biased region" description="Polar residues" evidence="4">
    <location>
        <begin position="3080"/>
        <end position="3100"/>
    </location>
</feature>
<feature type="repeat" description="ARM" evidence="3">
    <location>
        <begin position="224"/>
        <end position="253"/>
    </location>
</feature>
<feature type="compositionally biased region" description="Polar residues" evidence="4">
    <location>
        <begin position="1539"/>
        <end position="1558"/>
    </location>
</feature>
<gene>
    <name evidence="5" type="ORF">TTEB3V08_LOCUS5659</name>
</gene>
<dbReference type="GO" id="GO:0005881">
    <property type="term" value="C:cytoplasmic microtubule"/>
    <property type="evidence" value="ECO:0007669"/>
    <property type="project" value="TreeGrafter"/>
</dbReference>
<evidence type="ECO:0008006" key="6">
    <source>
        <dbReference type="Google" id="ProtNLM"/>
    </source>
</evidence>
<feature type="region of interest" description="Disordered" evidence="4">
    <location>
        <begin position="727"/>
        <end position="748"/>
    </location>
</feature>
<feature type="compositionally biased region" description="Basic and acidic residues" evidence="4">
    <location>
        <begin position="3145"/>
        <end position="3162"/>
    </location>
</feature>
<dbReference type="Pfam" id="PF05923">
    <property type="entry name" value="APC_r"/>
    <property type="match status" value="6"/>
</dbReference>
<dbReference type="InterPro" id="IPR026818">
    <property type="entry name" value="Apc_fam"/>
</dbReference>
<feature type="repeat" description="ARM" evidence="3">
    <location>
        <begin position="472"/>
        <end position="506"/>
    </location>
</feature>
<dbReference type="Gene3D" id="1.25.10.10">
    <property type="entry name" value="Leucine-rich Repeat Variant"/>
    <property type="match status" value="1"/>
</dbReference>
<evidence type="ECO:0000256" key="1">
    <source>
        <dbReference type="ARBA" id="ARBA00009051"/>
    </source>
</evidence>
<feature type="compositionally biased region" description="Low complexity" evidence="4">
    <location>
        <begin position="3064"/>
        <end position="3079"/>
    </location>
</feature>
<dbReference type="GO" id="GO:0016477">
    <property type="term" value="P:cell migration"/>
    <property type="evidence" value="ECO:0007669"/>
    <property type="project" value="TreeGrafter"/>
</dbReference>
<dbReference type="InterPro" id="IPR016024">
    <property type="entry name" value="ARM-type_fold"/>
</dbReference>
<feature type="compositionally biased region" description="Low complexity" evidence="4">
    <location>
        <begin position="1203"/>
        <end position="1219"/>
    </location>
</feature>
<feature type="compositionally biased region" description="Acidic residues" evidence="4">
    <location>
        <begin position="2943"/>
        <end position="2952"/>
    </location>
</feature>
<dbReference type="InterPro" id="IPR011989">
    <property type="entry name" value="ARM-like"/>
</dbReference>
<feature type="compositionally biased region" description="Low complexity" evidence="4">
    <location>
        <begin position="3322"/>
        <end position="3334"/>
    </location>
</feature>
<feature type="compositionally biased region" description="Polar residues" evidence="4">
    <location>
        <begin position="3040"/>
        <end position="3050"/>
    </location>
</feature>
<dbReference type="InterPro" id="IPR000225">
    <property type="entry name" value="Armadillo"/>
</dbReference>
<feature type="region of interest" description="Disordered" evidence="4">
    <location>
        <begin position="1922"/>
        <end position="1953"/>
    </location>
</feature>
<dbReference type="InterPro" id="IPR009240">
    <property type="entry name" value="APC_15aa_rpt"/>
</dbReference>
<dbReference type="EMBL" id="OE001832">
    <property type="protein sequence ID" value="CAD7457668.1"/>
    <property type="molecule type" value="Genomic_DNA"/>
</dbReference>
<dbReference type="GO" id="GO:0016342">
    <property type="term" value="C:catenin complex"/>
    <property type="evidence" value="ECO:0007669"/>
    <property type="project" value="TreeGrafter"/>
</dbReference>
<feature type="region of interest" description="Disordered" evidence="4">
    <location>
        <begin position="1505"/>
        <end position="1561"/>
    </location>
</feature>
<dbReference type="GO" id="GO:0007399">
    <property type="term" value="P:nervous system development"/>
    <property type="evidence" value="ECO:0007669"/>
    <property type="project" value="TreeGrafter"/>
</dbReference>
<feature type="region of interest" description="Disordered" evidence="4">
    <location>
        <begin position="1433"/>
        <end position="1469"/>
    </location>
</feature>
<feature type="compositionally biased region" description="Polar residues" evidence="4">
    <location>
        <begin position="790"/>
        <end position="799"/>
    </location>
</feature>
<feature type="compositionally biased region" description="Polar residues" evidence="4">
    <location>
        <begin position="3302"/>
        <end position="3321"/>
    </location>
</feature>
<feature type="compositionally biased region" description="Low complexity" evidence="4">
    <location>
        <begin position="890"/>
        <end position="901"/>
    </location>
</feature>
<feature type="compositionally biased region" description="Basic and acidic residues" evidence="4">
    <location>
        <begin position="1928"/>
        <end position="1940"/>
    </location>
</feature>
<feature type="compositionally biased region" description="Polar residues" evidence="4">
    <location>
        <begin position="1505"/>
        <end position="1517"/>
    </location>
</feature>
<dbReference type="GO" id="GO:0016055">
    <property type="term" value="P:Wnt signaling pathway"/>
    <property type="evidence" value="ECO:0007669"/>
    <property type="project" value="UniProtKB-KW"/>
</dbReference>
<feature type="compositionally biased region" description="Low complexity" evidence="4">
    <location>
        <begin position="1178"/>
        <end position="1188"/>
    </location>
</feature>
<dbReference type="PANTHER" id="PTHR12607">
    <property type="entry name" value="ADENOMATOUS POLYPOSIS COLI PROTEIN FAMILY"/>
    <property type="match status" value="1"/>
</dbReference>
<dbReference type="GO" id="GO:0001708">
    <property type="term" value="P:cell fate specification"/>
    <property type="evidence" value="ECO:0007669"/>
    <property type="project" value="TreeGrafter"/>
</dbReference>
<dbReference type="GO" id="GO:0030877">
    <property type="term" value="C:beta-catenin destruction complex"/>
    <property type="evidence" value="ECO:0007669"/>
    <property type="project" value="TreeGrafter"/>
</dbReference>
<dbReference type="GO" id="GO:0090090">
    <property type="term" value="P:negative regulation of canonical Wnt signaling pathway"/>
    <property type="evidence" value="ECO:0007669"/>
    <property type="project" value="TreeGrafter"/>
</dbReference>
<dbReference type="Pfam" id="PF05972">
    <property type="entry name" value="APC_15aa"/>
    <property type="match status" value="1"/>
</dbReference>
<feature type="region of interest" description="Disordered" evidence="4">
    <location>
        <begin position="1744"/>
        <end position="1772"/>
    </location>
</feature>
<feature type="region of interest" description="Disordered" evidence="4">
    <location>
        <begin position="63"/>
        <end position="116"/>
    </location>
</feature>
<dbReference type="Pfam" id="PF18797">
    <property type="entry name" value="APC_rep"/>
    <property type="match status" value="1"/>
</dbReference>
<dbReference type="GO" id="GO:0007389">
    <property type="term" value="P:pattern specification process"/>
    <property type="evidence" value="ECO:0007669"/>
    <property type="project" value="TreeGrafter"/>
</dbReference>
<feature type="region of interest" description="Disordered" evidence="4">
    <location>
        <begin position="779"/>
        <end position="799"/>
    </location>
</feature>
<feature type="region of interest" description="Disordered" evidence="4">
    <location>
        <begin position="2587"/>
        <end position="2639"/>
    </location>
</feature>
<feature type="repeat" description="ARM" evidence="3">
    <location>
        <begin position="521"/>
        <end position="563"/>
    </location>
</feature>
<proteinExistence type="inferred from homology"/>
<organism evidence="5">
    <name type="scientific">Timema tahoe</name>
    <dbReference type="NCBI Taxonomy" id="61484"/>
    <lineage>
        <taxon>Eukaryota</taxon>
        <taxon>Metazoa</taxon>
        <taxon>Ecdysozoa</taxon>
        <taxon>Arthropoda</taxon>
        <taxon>Hexapoda</taxon>
        <taxon>Insecta</taxon>
        <taxon>Pterygota</taxon>
        <taxon>Neoptera</taxon>
        <taxon>Polyneoptera</taxon>
        <taxon>Phasmatodea</taxon>
        <taxon>Timematodea</taxon>
        <taxon>Timematoidea</taxon>
        <taxon>Timematidae</taxon>
        <taxon>Timema</taxon>
    </lineage>
</organism>
<feature type="compositionally biased region" description="Polar residues" evidence="4">
    <location>
        <begin position="1318"/>
        <end position="1331"/>
    </location>
</feature>
<evidence type="ECO:0000313" key="5">
    <source>
        <dbReference type="EMBL" id="CAD7457668.1"/>
    </source>
</evidence>
<dbReference type="SMART" id="SM00185">
    <property type="entry name" value="ARM"/>
    <property type="match status" value="6"/>
</dbReference>
<feature type="region of interest" description="Disordered" evidence="4">
    <location>
        <begin position="872"/>
        <end position="903"/>
    </location>
</feature>
<feature type="region of interest" description="Disordered" evidence="4">
    <location>
        <begin position="2806"/>
        <end position="2831"/>
    </location>
</feature>
<feature type="region of interest" description="Disordered" evidence="4">
    <location>
        <begin position="2397"/>
        <end position="2418"/>
    </location>
</feature>
<feature type="compositionally biased region" description="Polar residues" evidence="4">
    <location>
        <begin position="2602"/>
        <end position="2620"/>
    </location>
</feature>
<feature type="compositionally biased region" description="Basic and acidic residues" evidence="4">
    <location>
        <begin position="1105"/>
        <end position="1129"/>
    </location>
</feature>
<evidence type="ECO:0000256" key="3">
    <source>
        <dbReference type="PROSITE-ProRule" id="PRU00259"/>
    </source>
</evidence>
<feature type="region of interest" description="Disordered" evidence="4">
    <location>
        <begin position="2692"/>
        <end position="2731"/>
    </location>
</feature>
<feature type="region of interest" description="Disordered" evidence="4">
    <location>
        <begin position="1102"/>
        <end position="1273"/>
    </location>
</feature>
<feature type="compositionally biased region" description="Polar residues" evidence="4">
    <location>
        <begin position="1941"/>
        <end position="1953"/>
    </location>
</feature>
<feature type="compositionally biased region" description="Basic and acidic residues" evidence="4">
    <location>
        <begin position="1448"/>
        <end position="1469"/>
    </location>
</feature>
<feature type="compositionally biased region" description="Basic and acidic residues" evidence="4">
    <location>
        <begin position="1264"/>
        <end position="1273"/>
    </location>
</feature>
<dbReference type="PROSITE" id="PS50176">
    <property type="entry name" value="ARM_REPEAT"/>
    <property type="match status" value="3"/>
</dbReference>
<feature type="compositionally biased region" description="Low complexity" evidence="4">
    <location>
        <begin position="134"/>
        <end position="161"/>
    </location>
</feature>
<dbReference type="FunFam" id="1.25.10.10:FF:000305">
    <property type="entry name" value="Adenomatous polyposis coli"/>
    <property type="match status" value="1"/>
</dbReference>
<feature type="compositionally biased region" description="Low complexity" evidence="4">
    <location>
        <begin position="3581"/>
        <end position="3595"/>
    </location>
</feature>
<feature type="region of interest" description="Disordered" evidence="4">
    <location>
        <begin position="2924"/>
        <end position="2954"/>
    </location>
</feature>
<feature type="compositionally biased region" description="Polar residues" evidence="4">
    <location>
        <begin position="2401"/>
        <end position="2415"/>
    </location>
</feature>
<feature type="region of interest" description="Disordered" evidence="4">
    <location>
        <begin position="3286"/>
        <end position="3334"/>
    </location>
</feature>
<sequence length="3604" mass="394848">MINLYWWSRCLKHLDWITNGGEVENGSVGSHEEVTAASLLARLGVTLDRQGVLVRLNNKENVMDEPKEEDEKRSVEGFRETKETEGAGEDGKMASSGTQTQQSSAEPPGEREGNLSALYHGTWPVERTLWHSGPSSLGAGSSRSGGQDVSSVMSFTSSMGSASGGVPGEVAARRTYSQQQLGAKVEMVYSLLSMLGTHDKQDMSRTLLAMSSSPDSCLAMRQSGCLPLLVQLLHGTEQDPETRQRAAQSLHNVVHAHPDDKRGRREARVLKLLEQVRDYCDSLREMLAAGEDVPRAVINDDMERHPGPTIAALMKLSFDEEHRHAMCQLGGLHAIAELIQVDHEAHGSTTNDQYCVTLRRYAGMALTNLTFGDGTNKALLCSFREFMKALVAQLVSPSEDLRQVTASVLRNLSWRADGASKQTLREVGAVPALMRAAMEGKKESTLKSILSALWNLSAHCSMNKVDICAVEGALAFLVNMLSYKAPSKTLAIVENAGGILRNISSHVAVREDYRAILRDHNCLQVLLQQLKSPSLTIVSNACGTLWNLSARCAEDQRLLWEMGAINMLRSLVHSKHKMISMGSSAALKNLLSARPASNFPLAECAAKGPGMSPLPSLYVRKQRALEQELDQTLAETCENIEPSTSPSRDDKFVFAATERQLRHRSLYHGQHFQQSRYVSRSDSRDSVTSTMSDSVYERVSRSVSKIYGYGQTSPTVEVHVPTIPPPINPSSLTGSLSDAGHIQGENSASSDRRFLRRYCNSFSEREEGKKSLSLVQSNEDNTLERDKHSLTSSVDSSFQRSRLGQIDEASYSTLGSSERKETSVECVPENCEEINIDKNVKLEVMSLKPATTPPKNLLYNGTRSFSERSAFSPLAASSPSGNSRLGYNQSSRGPASSSSFSTQRNKFSDYTYDDENNQDQPVDYSLKYVEDDPNALVNQSSEPSNAGETDSVEVKVEKSQTLNDLVLVTSDYHDSSVQARSTQNQNDLGRGFGNFRNGCNTRLNTAASKNMKMNVVYGDYAETDLDQPTDYSLKYAEEVDESEFDKNGEEEGHEERRFFEGSDPLHEDTLKTYCTEGTPYETPYNFSTATSMSDLRCDSTFPQVEEGKKEEDVHEKKTIEEYHIEKSTEDNTVALRPSESCEQPPSDDTSNLDKSTEQKEPQIKSLPPAVSHSPTKRLSSGLSSGLMSPEKPVMYCEEGTPGSFSRVSSLSSLNSLPVLHTDTNRGKGAVSVSQEAVQPASEESKEELDGAGSTGETAPAPNEGLKEDSRVADREGKVVTFGGADHYAEETPLMFSRCSSLGSLSSFEQHSIHDDRSSVISDFSRRTSGIVSPSELPDSPTQTVPPSPRHSKPPVEFTSRLPADTGVVRALPVPAARHPVPGSSSAPKASVFEDDVTAFKEEDTPVEFSRTTSLSSLTIDDEPKISNDAMHKEVVMKTPPRSHASLFVRDREREREREEGMEKQDVEKEKRELSECCELAPVSEGEEENDEDMLAACINIGMQNSRQRQGSQLSNRVSPARSMSGIPRYQRPSGIPVKTPTSNCASRPSPPRNNTSGGKPTGYAEYWVTSSFKQCQRGYLNKFGGPTPPTRATILNLAKKRERTGNMMDPHMGGRLKMTEDNVQAVKQRLLASLRKFLRRLSQETGLSYSTCQRAAKQSKIRPYHITAVHELQPPDLAKQLAYYALQTYHTEGTPANISHAGSNSDLSVLSLDDPKLEEKHTELSDDSSNENILAECIQSGMPKARSHSVRFPLPPTPDTTPKKPPSRRPTTHHLCGLDHGPSQPAVKRLGHAVKLPLAKPPLMPAKNELLTFATEGTPNTFSSRSSLSDLTINSSESEAIGSGLKRPTPSQLVSEGDTPVRFATEDTPLEISHAASLSSLSVGDDELGSLNLTDVCPAASSPQTALRTSDADIGRGTHMIASSDSSWCDHDRSDRHEDSASSSRHYNKTSSVSEDVITVLSRNGSLSSLSVDSFGSTEPTPSEQALLEQCINSGMPKGKSELVTGKATRILGVGAKKNICPKNSGSPLTRSGGSDSLDMVIPNMAKLELKPSSKMCYVESYAMGSLRENFTQLSLDDERGYSTDGIPKNGMDPSVAVVTTIMTEVAADVEEDIAVGNALQDLSGNLKIQEMYRNTGQKKEEKDNASEESINKTKADQVKLEILQGNSLIHNAVDKTDPSDNLPTPDQSEEKSPLESSNSEKSPLSFGDSPSVDSPILPIDNDLRRDGDAMITSLDRMTEELLQQTHGDKEKNQDSNRMKQSLVGSDTWNEVTSPNDISCPSLSISAPLVASFKSDNCENIGGVMPDLVEEDHISKSSEPQDTPSMTDSRMLEVEAGKLAVAVQNEANSFPLFSEEMDSMTSLDLDAIKPPSMMGSLISLTTSLSGQLDNVDNFEGRDRANSSSFPPQQTRNGTNGFRIDCRHTRKKSLPAGMMVRRALGNNLNGSLENLADNASISSSCNSHLDNIKPPSAMEELADLENSMVSVASITSEVADSSSNKEHSNSEQSPASSDAIFELLRPAATIMAEVYASQCMVTSVHTNSASDCLDNINPPSAFDDLTDIVAVDLNAEPGTETICSDIEMCTEDPGQTRDVVDTPELPSDTSQKTTPVASPATSAESTPKKFLQKPKQLTPKQKRQLVKERYKTYTITAEEEKKMEIARQRSMESTVEEPYMESEEVETDVNEATCLLLSDQNQDEDAVRKSVTKNAGSSKVTPKQRRQEDRQRFQTRVLDRPTSIEGDQNTLTNNPMNQFVDESCISVIESKDAKSQNVHQTILNSIECPESPIHTCMKTVKQRRAEAKERFQTRTLSDETGSFKEGDSPIAEGRPNVPQTLDLGFQGPFFDINEEIENILEHDANIVISSINEIRHNSESSEIQSDDMMLDCETLSLISIESESDHNLNTHYRSNHARRFISHSVSLDEEMEIEKDESSNATQGVEQMECESSENEDVDFRDNEATFVLPKRPKIIKPDANIAHSYECVESNETEEEATVQSSSKVVRGRRKPLYSSPAKRVPGSTPGLPKSDKARSSIPVVSASGKTPSNSGQVRPTRASALRQTGKTSTVSPRSVSRTPPSSENGSPRNTSPKINKTTKVQQHSLKLRSSSASSKSSIPKNNVKPKTNVPHNAVKLNETFTVQEEETDPKFRPPERQGTFTKDEPSTPNAPKVFLPPSSPTKTRIPIPSSAFMPTDKSSDLAKKKNLIAKTASPGTIKPKLRRELSQQTPRVSPQIRLTKTLSQDCSSSSSSKINKSLDRAAIVPRKNTNIQLRVNSFNRRSVCVSEMKTSLSNQSLQNNDSTKDSSNQGLAQQQRSTSNCSLNSVTSGSSVKKSTVKKQVTSKIASLWKRVEDSKTKQRFAIKDSRVWIATENEASTPRETDSLTEISPPKLVRSSTFEGSTMYSANDKNASQTVNCVENSSDCDKTKPVIQMSKVPEPSLIRINRNTVDFSSYGVVVEKQVAEILGVVQPMTRMYQETNYESSAPEVVLRRPQSTNLSSEISEVLETEEEKAKRLSRLGSFIRIDPADMANSDGKTVLKTPASAIVQPFNYNPPPRSGPLVGSYIPTHVTSLLKRNIDGIQNESQDSSEVSEQDYSTASMKVTTV</sequence>
<dbReference type="SUPFAM" id="SSF48371">
    <property type="entry name" value="ARM repeat"/>
    <property type="match status" value="1"/>
</dbReference>
<dbReference type="InterPro" id="IPR041257">
    <property type="entry name" value="APC_rep"/>
</dbReference>
<reference evidence="5" key="1">
    <citation type="submission" date="2020-11" db="EMBL/GenBank/DDBJ databases">
        <authorList>
            <person name="Tran Van P."/>
        </authorList>
    </citation>
    <scope>NUCLEOTIDE SEQUENCE</scope>
</reference>
<feature type="region of interest" description="Disordered" evidence="4">
    <location>
        <begin position="134"/>
        <end position="167"/>
    </location>
</feature>
<dbReference type="GO" id="GO:0008017">
    <property type="term" value="F:microtubule binding"/>
    <property type="evidence" value="ECO:0007669"/>
    <property type="project" value="TreeGrafter"/>
</dbReference>
<feature type="region of interest" description="Disordered" evidence="4">
    <location>
        <begin position="2491"/>
        <end position="2511"/>
    </location>
</feature>
<keyword evidence="2" id="KW-0879">Wnt signaling pathway</keyword>
<dbReference type="PANTHER" id="PTHR12607:SF12">
    <property type="entry name" value="APC-LIKE, ISOFORM A-RELATED"/>
    <property type="match status" value="1"/>
</dbReference>
<feature type="region of interest" description="Disordered" evidence="4">
    <location>
        <begin position="3581"/>
        <end position="3604"/>
    </location>
</feature>
<dbReference type="GO" id="GO:0007026">
    <property type="term" value="P:negative regulation of microtubule depolymerization"/>
    <property type="evidence" value="ECO:0007669"/>
    <property type="project" value="TreeGrafter"/>
</dbReference>
<dbReference type="Pfam" id="PF00514">
    <property type="entry name" value="Arm"/>
    <property type="match status" value="1"/>
</dbReference>
<feature type="region of interest" description="Disordered" evidence="4">
    <location>
        <begin position="2994"/>
        <end position="3195"/>
    </location>
</feature>
<dbReference type="InterPro" id="IPR009223">
    <property type="entry name" value="APC_rpt"/>
</dbReference>
<evidence type="ECO:0000256" key="4">
    <source>
        <dbReference type="SAM" id="MobiDB-lite"/>
    </source>
</evidence>
<evidence type="ECO:0000256" key="2">
    <source>
        <dbReference type="ARBA" id="ARBA00022687"/>
    </source>
</evidence>
<accession>A0A7R9IFY0</accession>
<protein>
    <recommendedName>
        <fullName evidence="6">Adenomatous polyposis coli protein-like</fullName>
    </recommendedName>
</protein>
<feature type="compositionally biased region" description="Low complexity" evidence="4">
    <location>
        <begin position="95"/>
        <end position="104"/>
    </location>
</feature>
<feature type="compositionally biased region" description="Polar residues" evidence="4">
    <location>
        <begin position="1140"/>
        <end position="1153"/>
    </location>
</feature>
<dbReference type="GO" id="GO:0008013">
    <property type="term" value="F:beta-catenin binding"/>
    <property type="evidence" value="ECO:0007669"/>
    <property type="project" value="InterPro"/>
</dbReference>
<feature type="region of interest" description="Disordered" evidence="4">
    <location>
        <begin position="2170"/>
        <end position="2225"/>
    </location>
</feature>
<feature type="compositionally biased region" description="Low complexity" evidence="4">
    <location>
        <begin position="3288"/>
        <end position="3297"/>
    </location>
</feature>
<comment type="similarity">
    <text evidence="1">Belongs to the adenomatous polyposis coli (APC) family.</text>
</comment>